<gene>
    <name evidence="1" type="ORF">CEE37_10760</name>
</gene>
<dbReference type="Gene3D" id="1.20.1440.60">
    <property type="entry name" value="23S rRNA-intervening sequence"/>
    <property type="match status" value="1"/>
</dbReference>
<organism evidence="1 2">
    <name type="scientific">candidate division LCP-89 bacterium B3_LCP</name>
    <dbReference type="NCBI Taxonomy" id="2012998"/>
    <lineage>
        <taxon>Bacteria</taxon>
        <taxon>Pseudomonadati</taxon>
        <taxon>Bacteria division LCP-89</taxon>
    </lineage>
</organism>
<sequence length="119" mass="13569">MEKQIDLKDRTKKFALRIIRLYSALPKSTVAQVIGKQLLRSGTSVGAHYREGSRSRSDAELISKLEVALQELEETIYWIELIVDSEIFSEDRVSELLNEAYELNAILTTGVKTVKKKQK</sequence>
<dbReference type="InterPro" id="IPR012657">
    <property type="entry name" value="23S_rRNA-intervening_sequence"/>
</dbReference>
<dbReference type="Proteomes" id="UP000319619">
    <property type="component" value="Unassembled WGS sequence"/>
</dbReference>
<dbReference type="Pfam" id="PF05635">
    <property type="entry name" value="23S_rRNA_IVP"/>
    <property type="match status" value="1"/>
</dbReference>
<dbReference type="AlphaFoldDB" id="A0A532UXS7"/>
<reference evidence="1 2" key="1">
    <citation type="submission" date="2017-06" db="EMBL/GenBank/DDBJ databases">
        <title>Novel microbial phyla capable of carbon fixation and sulfur reduction in deep-sea sediments.</title>
        <authorList>
            <person name="Huang J."/>
            <person name="Baker B."/>
            <person name="Wang Y."/>
        </authorList>
    </citation>
    <scope>NUCLEOTIDE SEQUENCE [LARGE SCALE GENOMIC DNA]</scope>
    <source>
        <strain evidence="1">B3_LCP</strain>
    </source>
</reference>
<accession>A0A532UXS7</accession>
<proteinExistence type="predicted"/>
<evidence type="ECO:0000313" key="2">
    <source>
        <dbReference type="Proteomes" id="UP000319619"/>
    </source>
</evidence>
<dbReference type="SUPFAM" id="SSF158446">
    <property type="entry name" value="IVS-encoded protein-like"/>
    <property type="match status" value="1"/>
</dbReference>
<dbReference type="PANTHER" id="PTHR38471">
    <property type="entry name" value="FOUR HELIX BUNDLE PROTEIN"/>
    <property type="match status" value="1"/>
</dbReference>
<dbReference type="PANTHER" id="PTHR38471:SF2">
    <property type="entry name" value="FOUR HELIX BUNDLE PROTEIN"/>
    <property type="match status" value="1"/>
</dbReference>
<evidence type="ECO:0000313" key="1">
    <source>
        <dbReference type="EMBL" id="TKJ39750.1"/>
    </source>
</evidence>
<dbReference type="NCBIfam" id="TIGR02436">
    <property type="entry name" value="four helix bundle protein"/>
    <property type="match status" value="1"/>
</dbReference>
<dbReference type="InterPro" id="IPR036583">
    <property type="entry name" value="23S_rRNA_IVS_sf"/>
</dbReference>
<protein>
    <submittedName>
        <fullName evidence="1">Four helix bundle protein</fullName>
    </submittedName>
</protein>
<dbReference type="EMBL" id="NJBN01000007">
    <property type="protein sequence ID" value="TKJ39750.1"/>
    <property type="molecule type" value="Genomic_DNA"/>
</dbReference>
<name>A0A532UXS7_UNCL8</name>
<dbReference type="PIRSF" id="PIRSF035652">
    <property type="entry name" value="CHP02436"/>
    <property type="match status" value="1"/>
</dbReference>
<comment type="caution">
    <text evidence="1">The sequence shown here is derived from an EMBL/GenBank/DDBJ whole genome shotgun (WGS) entry which is preliminary data.</text>
</comment>